<dbReference type="SUPFAM" id="SSF51182">
    <property type="entry name" value="RmlC-like cupins"/>
    <property type="match status" value="1"/>
</dbReference>
<feature type="compositionally biased region" description="Basic and acidic residues" evidence="1">
    <location>
        <begin position="136"/>
        <end position="155"/>
    </location>
</feature>
<keyword evidence="4" id="KW-1185">Reference proteome</keyword>
<dbReference type="EMBL" id="JARGYC010000004">
    <property type="protein sequence ID" value="MDF0599662.1"/>
    <property type="molecule type" value="Genomic_DNA"/>
</dbReference>
<dbReference type="InterPro" id="IPR013096">
    <property type="entry name" value="Cupin_2"/>
</dbReference>
<dbReference type="InterPro" id="IPR014500">
    <property type="entry name" value="UCP019307_cupin"/>
</dbReference>
<dbReference type="InterPro" id="IPR047121">
    <property type="entry name" value="YjiB-like"/>
</dbReference>
<dbReference type="Proteomes" id="UP001220964">
    <property type="component" value="Unassembled WGS sequence"/>
</dbReference>
<dbReference type="Pfam" id="PF07883">
    <property type="entry name" value="Cupin_2"/>
    <property type="match status" value="1"/>
</dbReference>
<dbReference type="RefSeq" id="WP_275565805.1">
    <property type="nucleotide sequence ID" value="NZ_JARGYC010000004.1"/>
</dbReference>
<evidence type="ECO:0000256" key="1">
    <source>
        <dbReference type="SAM" id="MobiDB-lite"/>
    </source>
</evidence>
<feature type="domain" description="Cupin type-2" evidence="2">
    <location>
        <begin position="63"/>
        <end position="109"/>
    </location>
</feature>
<comment type="caution">
    <text evidence="3">The sequence shown here is derived from an EMBL/GenBank/DDBJ whole genome shotgun (WGS) entry which is preliminary data.</text>
</comment>
<gene>
    <name evidence="3" type="ORF">P1J78_02850</name>
</gene>
<dbReference type="AlphaFoldDB" id="A0AAE3T6V4"/>
<name>A0AAE3T6V4_9RHOB</name>
<protein>
    <submittedName>
        <fullName evidence="3">Cupin domain-containing protein</fullName>
    </submittedName>
</protein>
<dbReference type="CDD" id="cd02219">
    <property type="entry name" value="cupin_YjlB-like"/>
    <property type="match status" value="1"/>
</dbReference>
<dbReference type="PANTHER" id="PTHR36448">
    <property type="entry name" value="BLR7373 PROTEIN"/>
    <property type="match status" value="1"/>
</dbReference>
<evidence type="ECO:0000259" key="2">
    <source>
        <dbReference type="Pfam" id="PF07883"/>
    </source>
</evidence>
<dbReference type="PIRSF" id="PIRSF019307">
    <property type="entry name" value="UCP019307"/>
    <property type="match status" value="1"/>
</dbReference>
<proteinExistence type="predicted"/>
<sequence length="171" mass="18389">MKDNVDVVARHFEDDGVIPNNPDLPVVILKAALDPALSPAEVQEIHRRNGWGGGWVYTVFDYHHWHPDAHEALSVAAGAAELMLGGPGGEVFRVEAGDTLVLPAGTGHRRLSASPDFAVCGCYPPGQESYSTRRGVAHERGDGPAEVARVPRPETDPVFGADGPLIEAWRR</sequence>
<evidence type="ECO:0000313" key="4">
    <source>
        <dbReference type="Proteomes" id="UP001220964"/>
    </source>
</evidence>
<feature type="region of interest" description="Disordered" evidence="1">
    <location>
        <begin position="134"/>
        <end position="163"/>
    </location>
</feature>
<dbReference type="InterPro" id="IPR011051">
    <property type="entry name" value="RmlC_Cupin_sf"/>
</dbReference>
<dbReference type="PANTHER" id="PTHR36448:SF2">
    <property type="entry name" value="CUPIN TYPE-1 DOMAIN-CONTAINING PROTEIN"/>
    <property type="match status" value="1"/>
</dbReference>
<evidence type="ECO:0000313" key="3">
    <source>
        <dbReference type="EMBL" id="MDF0599662.1"/>
    </source>
</evidence>
<accession>A0AAE3T6V4</accession>
<reference evidence="3" key="1">
    <citation type="submission" date="2023-03" db="EMBL/GenBank/DDBJ databases">
        <title>Multiphase analysis and comparison of six strains from genera Psychromarinibacter, Lutimaribacter, and Maritimibacter, including a novel species: Psychromarinibacter sediminicola sp. nov.</title>
        <authorList>
            <person name="Wang Y.-H."/>
            <person name="Ye M.-Q."/>
            <person name="Du Z.-J."/>
        </authorList>
    </citation>
    <scope>NUCLEOTIDE SEQUENCE</scope>
    <source>
        <strain evidence="3">C21-152</strain>
    </source>
</reference>
<dbReference type="InterPro" id="IPR014710">
    <property type="entry name" value="RmlC-like_jellyroll"/>
</dbReference>
<organism evidence="3 4">
    <name type="scientific">Psychromarinibacter sediminicola</name>
    <dbReference type="NCBI Taxonomy" id="3033385"/>
    <lineage>
        <taxon>Bacteria</taxon>
        <taxon>Pseudomonadati</taxon>
        <taxon>Pseudomonadota</taxon>
        <taxon>Alphaproteobacteria</taxon>
        <taxon>Rhodobacterales</taxon>
        <taxon>Paracoccaceae</taxon>
        <taxon>Psychromarinibacter</taxon>
    </lineage>
</organism>
<dbReference type="Gene3D" id="2.60.120.10">
    <property type="entry name" value="Jelly Rolls"/>
    <property type="match status" value="1"/>
</dbReference>